<proteinExistence type="predicted"/>
<reference evidence="1" key="1">
    <citation type="journal article" date="2014" name="Front. Microbiol.">
        <title>High frequency of phylogenetically diverse reductive dehalogenase-homologous genes in deep subseafloor sedimentary metagenomes.</title>
        <authorList>
            <person name="Kawai M."/>
            <person name="Futagami T."/>
            <person name="Toyoda A."/>
            <person name="Takaki Y."/>
            <person name="Nishi S."/>
            <person name="Hori S."/>
            <person name="Arai W."/>
            <person name="Tsubouchi T."/>
            <person name="Morono Y."/>
            <person name="Uchiyama I."/>
            <person name="Ito T."/>
            <person name="Fujiyama A."/>
            <person name="Inagaki F."/>
            <person name="Takami H."/>
        </authorList>
    </citation>
    <scope>NUCLEOTIDE SEQUENCE</scope>
    <source>
        <strain evidence="1">Expedition CK06-06</strain>
    </source>
</reference>
<evidence type="ECO:0008006" key="2">
    <source>
        <dbReference type="Google" id="ProtNLM"/>
    </source>
</evidence>
<feature type="non-terminal residue" evidence="1">
    <location>
        <position position="1"/>
    </location>
</feature>
<protein>
    <recommendedName>
        <fullName evidence="2">AttH domain-containing protein</fullName>
    </recommendedName>
</protein>
<sequence length="212" mass="24075">SEVSIKEPITYKKGKRKVLLVDCGVNGTVSIDGVEYNVEGIGHHEHSWSTGVLKYTIKGWDWCHMTLDNGWNVYYSNYYLTRQITPTKTVNFNPLATVIITTDNGNTFTKLEDVSIDITKSDKLFLLLKIPVVTNVTAEAKLLTQFLLKTYDVQINMNIDTENTYEHTWKLPSYVGMKIGRNTVTGKISWSDEDGVHNVDVKGIGTIWNMRH</sequence>
<evidence type="ECO:0000313" key="1">
    <source>
        <dbReference type="EMBL" id="GAI59225.1"/>
    </source>
</evidence>
<dbReference type="SUPFAM" id="SSF159245">
    <property type="entry name" value="AttH-like"/>
    <property type="match status" value="1"/>
</dbReference>
<dbReference type="EMBL" id="BARW01003975">
    <property type="protein sequence ID" value="GAI59225.1"/>
    <property type="molecule type" value="Genomic_DNA"/>
</dbReference>
<accession>X1R7U2</accession>
<organism evidence="1">
    <name type="scientific">marine sediment metagenome</name>
    <dbReference type="NCBI Taxonomy" id="412755"/>
    <lineage>
        <taxon>unclassified sequences</taxon>
        <taxon>metagenomes</taxon>
        <taxon>ecological metagenomes</taxon>
    </lineage>
</organism>
<gene>
    <name evidence="1" type="ORF">S12H4_09677</name>
</gene>
<dbReference type="AlphaFoldDB" id="X1R7U2"/>
<comment type="caution">
    <text evidence="1">The sequence shown here is derived from an EMBL/GenBank/DDBJ whole genome shotgun (WGS) entry which is preliminary data.</text>
</comment>
<name>X1R7U2_9ZZZZ</name>